<name>A0A3N4HWG8_ASCIM</name>
<keyword evidence="2" id="KW-1185">Reference proteome</keyword>
<protein>
    <submittedName>
        <fullName evidence="1">Uncharacterized protein</fullName>
    </submittedName>
</protein>
<dbReference type="Proteomes" id="UP000275078">
    <property type="component" value="Unassembled WGS sequence"/>
</dbReference>
<dbReference type="AlphaFoldDB" id="A0A3N4HWG8"/>
<sequence>MSLDFRRHSTTISARNLDFKDGLKVPVSAAKIARNSAVWASHFAAIQPKRMASRAASWRGFNPSISSPFQHQTMASNPRFHLSTELAKPGARLRFRASLQHQKALDFRRQRRVKRAPKSCSSPSISTPPKQGQTTAFLPRFLPSNQHQALCFHCLFHRISNPKGRLQGRMQSLSFRLHFPAFEDSLVMISPLRL</sequence>
<dbReference type="EMBL" id="ML119715">
    <property type="protein sequence ID" value="RPA78155.1"/>
    <property type="molecule type" value="Genomic_DNA"/>
</dbReference>
<proteinExistence type="predicted"/>
<accession>A0A3N4HWG8</accession>
<evidence type="ECO:0000313" key="2">
    <source>
        <dbReference type="Proteomes" id="UP000275078"/>
    </source>
</evidence>
<organism evidence="1 2">
    <name type="scientific">Ascobolus immersus RN42</name>
    <dbReference type="NCBI Taxonomy" id="1160509"/>
    <lineage>
        <taxon>Eukaryota</taxon>
        <taxon>Fungi</taxon>
        <taxon>Dikarya</taxon>
        <taxon>Ascomycota</taxon>
        <taxon>Pezizomycotina</taxon>
        <taxon>Pezizomycetes</taxon>
        <taxon>Pezizales</taxon>
        <taxon>Ascobolaceae</taxon>
        <taxon>Ascobolus</taxon>
    </lineage>
</organism>
<gene>
    <name evidence="1" type="ORF">BJ508DRAFT_160652</name>
</gene>
<evidence type="ECO:0000313" key="1">
    <source>
        <dbReference type="EMBL" id="RPA78155.1"/>
    </source>
</evidence>
<reference evidence="1 2" key="1">
    <citation type="journal article" date="2018" name="Nat. Ecol. Evol.">
        <title>Pezizomycetes genomes reveal the molecular basis of ectomycorrhizal truffle lifestyle.</title>
        <authorList>
            <person name="Murat C."/>
            <person name="Payen T."/>
            <person name="Noel B."/>
            <person name="Kuo A."/>
            <person name="Morin E."/>
            <person name="Chen J."/>
            <person name="Kohler A."/>
            <person name="Krizsan K."/>
            <person name="Balestrini R."/>
            <person name="Da Silva C."/>
            <person name="Montanini B."/>
            <person name="Hainaut M."/>
            <person name="Levati E."/>
            <person name="Barry K.W."/>
            <person name="Belfiori B."/>
            <person name="Cichocki N."/>
            <person name="Clum A."/>
            <person name="Dockter R.B."/>
            <person name="Fauchery L."/>
            <person name="Guy J."/>
            <person name="Iotti M."/>
            <person name="Le Tacon F."/>
            <person name="Lindquist E.A."/>
            <person name="Lipzen A."/>
            <person name="Malagnac F."/>
            <person name="Mello A."/>
            <person name="Molinier V."/>
            <person name="Miyauchi S."/>
            <person name="Poulain J."/>
            <person name="Riccioni C."/>
            <person name="Rubini A."/>
            <person name="Sitrit Y."/>
            <person name="Splivallo R."/>
            <person name="Traeger S."/>
            <person name="Wang M."/>
            <person name="Zifcakova L."/>
            <person name="Wipf D."/>
            <person name="Zambonelli A."/>
            <person name="Paolocci F."/>
            <person name="Nowrousian M."/>
            <person name="Ottonello S."/>
            <person name="Baldrian P."/>
            <person name="Spatafora J.W."/>
            <person name="Henrissat B."/>
            <person name="Nagy L.G."/>
            <person name="Aury J.M."/>
            <person name="Wincker P."/>
            <person name="Grigoriev I.V."/>
            <person name="Bonfante P."/>
            <person name="Martin F.M."/>
        </authorList>
    </citation>
    <scope>NUCLEOTIDE SEQUENCE [LARGE SCALE GENOMIC DNA]</scope>
    <source>
        <strain evidence="1 2">RN42</strain>
    </source>
</reference>